<protein>
    <submittedName>
        <fullName evidence="3">Alpha-2-macroglobulin-like lipoprotein (Endopeptidase inhibitor)</fullName>
    </submittedName>
</protein>
<dbReference type="InterPro" id="IPR040639">
    <property type="entry name" value="A2MG_MG1"/>
</dbReference>
<accession>A0A379GFQ3</accession>
<organism evidence="3 4">
    <name type="scientific">Proteus mirabilis</name>
    <dbReference type="NCBI Taxonomy" id="584"/>
    <lineage>
        <taxon>Bacteria</taxon>
        <taxon>Pseudomonadati</taxon>
        <taxon>Pseudomonadota</taxon>
        <taxon>Gammaproteobacteria</taxon>
        <taxon>Enterobacterales</taxon>
        <taxon>Morganellaceae</taxon>
        <taxon>Proteus</taxon>
    </lineage>
</organism>
<gene>
    <name evidence="3" type="ORF">NCTC11938_04055</name>
</gene>
<sequence>MNRDQFRQYTEKRGYRWCTLAVVLASALALTGCDDNKTEDEQSSTSDNSQPTQVAGQKSTSQQTTTQLGDKTAVTTKTNNQTALTSQEVRNELARRYAGKEVTVLDASELQRDGASTMVVTFSVPLDPDQKFDDVIRLVDTKKGKLEGLGSYLII</sequence>
<evidence type="ECO:0000313" key="3">
    <source>
        <dbReference type="EMBL" id="SUC39790.1"/>
    </source>
</evidence>
<feature type="compositionally biased region" description="Low complexity" evidence="1">
    <location>
        <begin position="57"/>
        <end position="67"/>
    </location>
</feature>
<feature type="compositionally biased region" description="Polar residues" evidence="1">
    <location>
        <begin position="43"/>
        <end position="56"/>
    </location>
</feature>
<reference evidence="3 4" key="1">
    <citation type="submission" date="2018-06" db="EMBL/GenBank/DDBJ databases">
        <authorList>
            <consortium name="Pathogen Informatics"/>
            <person name="Doyle S."/>
        </authorList>
    </citation>
    <scope>NUCLEOTIDE SEQUENCE [LARGE SCALE GENOMIC DNA]</scope>
    <source>
        <strain evidence="3 4">NCTC11938</strain>
    </source>
</reference>
<name>A0A379GFQ3_PROMI</name>
<evidence type="ECO:0000259" key="2">
    <source>
        <dbReference type="Pfam" id="PF17970"/>
    </source>
</evidence>
<feature type="domain" description="Alpha-2-macroglobulin MG1" evidence="2">
    <location>
        <begin position="94"/>
        <end position="148"/>
    </location>
</feature>
<dbReference type="PROSITE" id="PS51257">
    <property type="entry name" value="PROKAR_LIPOPROTEIN"/>
    <property type="match status" value="1"/>
</dbReference>
<feature type="region of interest" description="Disordered" evidence="1">
    <location>
        <begin position="36"/>
        <end position="87"/>
    </location>
</feature>
<dbReference type="EMBL" id="UGTS01000006">
    <property type="protein sequence ID" value="SUC39790.1"/>
    <property type="molecule type" value="Genomic_DNA"/>
</dbReference>
<proteinExistence type="predicted"/>
<feature type="compositionally biased region" description="Polar residues" evidence="1">
    <location>
        <begin position="73"/>
        <end position="87"/>
    </location>
</feature>
<keyword evidence="3" id="KW-0449">Lipoprotein</keyword>
<evidence type="ECO:0000256" key="1">
    <source>
        <dbReference type="SAM" id="MobiDB-lite"/>
    </source>
</evidence>
<dbReference type="Pfam" id="PF17970">
    <property type="entry name" value="bMG1"/>
    <property type="match status" value="1"/>
</dbReference>
<dbReference type="Proteomes" id="UP000254191">
    <property type="component" value="Unassembled WGS sequence"/>
</dbReference>
<evidence type="ECO:0000313" key="4">
    <source>
        <dbReference type="Proteomes" id="UP000254191"/>
    </source>
</evidence>
<dbReference type="AlphaFoldDB" id="A0A379GFQ3"/>